<proteinExistence type="predicted"/>
<organism evidence="1 2">
    <name type="scientific">Marmota marmota marmota</name>
    <name type="common">Alpine marmot</name>
    <dbReference type="NCBI Taxonomy" id="9994"/>
    <lineage>
        <taxon>Eukaryota</taxon>
        <taxon>Metazoa</taxon>
        <taxon>Chordata</taxon>
        <taxon>Craniata</taxon>
        <taxon>Vertebrata</taxon>
        <taxon>Euteleostomi</taxon>
        <taxon>Mammalia</taxon>
        <taxon>Eutheria</taxon>
        <taxon>Euarchontoglires</taxon>
        <taxon>Glires</taxon>
        <taxon>Rodentia</taxon>
        <taxon>Sciuromorpha</taxon>
        <taxon>Sciuridae</taxon>
        <taxon>Xerinae</taxon>
        <taxon>Marmotini</taxon>
        <taxon>Marmota</taxon>
    </lineage>
</organism>
<sequence>MSSGPWVLYLVGSLTGTMSPLQVACEYGMVHVLPESGTPKGKDYCILYNPQWAHLPQDLSKAVSAAARGPSTHPARVASVSPMPWPLFLQQFVEKPS</sequence>
<keyword evidence="2" id="KW-1185">Reference proteome</keyword>
<dbReference type="GeneTree" id="ENSGT00960000191912"/>
<reference evidence="1" key="1">
    <citation type="submission" date="2025-05" db="UniProtKB">
        <authorList>
            <consortium name="Ensembl"/>
        </authorList>
    </citation>
    <scope>IDENTIFICATION</scope>
</reference>
<evidence type="ECO:0000313" key="1">
    <source>
        <dbReference type="Ensembl" id="ENSMMMP00000018600.1"/>
    </source>
</evidence>
<dbReference type="Ensembl" id="ENSMMMT00000002580.1">
    <property type="protein sequence ID" value="ENSMMMP00000002303.1"/>
    <property type="gene ID" value="ENSMMMG00000002111.1"/>
</dbReference>
<name>A0A8C5ZSH5_MARMA</name>
<protein>
    <submittedName>
        <fullName evidence="1">Uncharacterized protein</fullName>
    </submittedName>
</protein>
<accession>A0A8C5ZSH5</accession>
<evidence type="ECO:0000313" key="2">
    <source>
        <dbReference type="Proteomes" id="UP000694407"/>
    </source>
</evidence>
<dbReference type="Ensembl" id="ENSMMMT00000021139.1">
    <property type="protein sequence ID" value="ENSMMMP00000018600.1"/>
    <property type="gene ID" value="ENSMMMG00000016486.1"/>
</dbReference>
<dbReference type="Proteomes" id="UP000694407">
    <property type="component" value="Unplaced"/>
</dbReference>
<dbReference type="AlphaFoldDB" id="A0A8C5ZSH5"/>